<dbReference type="HOGENOM" id="CLU_031716_1_1_1"/>
<feature type="compositionally biased region" description="Acidic residues" evidence="1">
    <location>
        <begin position="437"/>
        <end position="447"/>
    </location>
</feature>
<protein>
    <submittedName>
        <fullName evidence="2">Uncharacterized protein</fullName>
    </submittedName>
</protein>
<proteinExistence type="predicted"/>
<name>A0A0D2FXA1_9EURO</name>
<dbReference type="PANTHER" id="PTHR28043">
    <property type="entry name" value="INCREASED RECOMBINATION CENTERS PROTEIN 6"/>
    <property type="match status" value="1"/>
</dbReference>
<dbReference type="InterPro" id="IPR034627">
    <property type="entry name" value="Irc6"/>
</dbReference>
<dbReference type="Gene3D" id="3.40.50.11960">
    <property type="match status" value="1"/>
</dbReference>
<sequence length="490" mass="52851">MSSTTPASQVKASSLRILILSPSASPGLSGSTSASPSIPTAPLFPAFLEAITGSKPSADVTTFAGYTSHPPLRLTTKYYARDVGIWCDELPAPTPPSTRASPAQVSSSAGEKDPSNRHEPNAKREDRSRSQSQGTDELEPNTNTDTDTDTDTDIGIHTQSRNPEPEPTLQDWTLQILSPEAREVRAVIAGIVLLLPTTTARASASAPPSQNLEAFIQFIQTAHALREAIEDDLPSRDIASLVVLQPTSLSPTAAAAAGRRGGDHLLEQLEDRCLSEGYLGWDFVAWDSLHMTPSSASGGVGLVSGSGSGSRSGSASDQGHRAKGQGEEEQEETERNEFGEKTGLPRVLEVLEAVDWSAELDFDGRDEAEGEAFDFDADDGSPNIRPALDGSASFSGLDFELQREMMELKMSMLGWGSDEDDEDDVEAGSRERNHPGDDDDHDDDEESQIERFPGLVERVVAIREAGQEMGKDERERFAKREIARIMREMG</sequence>
<feature type="compositionally biased region" description="Acidic residues" evidence="1">
    <location>
        <begin position="417"/>
        <end position="426"/>
    </location>
</feature>
<feature type="region of interest" description="Disordered" evidence="1">
    <location>
        <begin position="300"/>
        <end position="344"/>
    </location>
</feature>
<gene>
    <name evidence="2" type="ORF">PV04_09465</name>
</gene>
<feature type="compositionally biased region" description="Gly residues" evidence="1">
    <location>
        <begin position="300"/>
        <end position="310"/>
    </location>
</feature>
<feature type="compositionally biased region" description="Basic and acidic residues" evidence="1">
    <location>
        <begin position="110"/>
        <end position="129"/>
    </location>
</feature>
<accession>A0A0D2FXA1</accession>
<feature type="region of interest" description="Disordered" evidence="1">
    <location>
        <begin position="414"/>
        <end position="454"/>
    </location>
</feature>
<dbReference type="PANTHER" id="PTHR28043:SF1">
    <property type="entry name" value="INCREASED RECOMBINATION CENTERS PROTEIN 6"/>
    <property type="match status" value="1"/>
</dbReference>
<evidence type="ECO:0000313" key="3">
    <source>
        <dbReference type="Proteomes" id="UP000054266"/>
    </source>
</evidence>
<dbReference type="Pfam" id="PF10199">
    <property type="entry name" value="Adaptin_binding"/>
    <property type="match status" value="1"/>
</dbReference>
<organism evidence="2 3">
    <name type="scientific">Phialophora macrospora</name>
    <dbReference type="NCBI Taxonomy" id="1851006"/>
    <lineage>
        <taxon>Eukaryota</taxon>
        <taxon>Fungi</taxon>
        <taxon>Dikarya</taxon>
        <taxon>Ascomycota</taxon>
        <taxon>Pezizomycotina</taxon>
        <taxon>Eurotiomycetes</taxon>
        <taxon>Chaetothyriomycetidae</taxon>
        <taxon>Chaetothyriales</taxon>
        <taxon>Herpotrichiellaceae</taxon>
        <taxon>Phialophora</taxon>
    </lineage>
</organism>
<dbReference type="STRING" id="5601.A0A0D2FXA1"/>
<dbReference type="EMBL" id="KN846961">
    <property type="protein sequence ID" value="KIW64539.1"/>
    <property type="molecule type" value="Genomic_DNA"/>
</dbReference>
<evidence type="ECO:0000256" key="1">
    <source>
        <dbReference type="SAM" id="MobiDB-lite"/>
    </source>
</evidence>
<dbReference type="GO" id="GO:0030674">
    <property type="term" value="F:protein-macromolecule adaptor activity"/>
    <property type="evidence" value="ECO:0007669"/>
    <property type="project" value="TreeGrafter"/>
</dbReference>
<reference evidence="2 3" key="1">
    <citation type="submission" date="2015-01" db="EMBL/GenBank/DDBJ databases">
        <title>The Genome Sequence of Capronia semiimmersa CBS27337.</title>
        <authorList>
            <consortium name="The Broad Institute Genomics Platform"/>
            <person name="Cuomo C."/>
            <person name="de Hoog S."/>
            <person name="Gorbushina A."/>
            <person name="Stielow B."/>
            <person name="Teixiera M."/>
            <person name="Abouelleil A."/>
            <person name="Chapman S.B."/>
            <person name="Priest M."/>
            <person name="Young S.K."/>
            <person name="Wortman J."/>
            <person name="Nusbaum C."/>
            <person name="Birren B."/>
        </authorList>
    </citation>
    <scope>NUCLEOTIDE SEQUENCE [LARGE SCALE GENOMIC DNA]</scope>
    <source>
        <strain evidence="2 3">CBS 27337</strain>
    </source>
</reference>
<dbReference type="Proteomes" id="UP000054266">
    <property type="component" value="Unassembled WGS sequence"/>
</dbReference>
<dbReference type="GO" id="GO:0016192">
    <property type="term" value="P:vesicle-mediated transport"/>
    <property type="evidence" value="ECO:0007669"/>
    <property type="project" value="InterPro"/>
</dbReference>
<evidence type="ECO:0000313" key="2">
    <source>
        <dbReference type="EMBL" id="KIW64539.1"/>
    </source>
</evidence>
<dbReference type="AlphaFoldDB" id="A0A0D2FXA1"/>
<feature type="compositionally biased region" description="Basic and acidic residues" evidence="1">
    <location>
        <begin position="427"/>
        <end position="436"/>
    </location>
</feature>
<keyword evidence="3" id="KW-1185">Reference proteome</keyword>
<feature type="region of interest" description="Disordered" evidence="1">
    <location>
        <begin position="94"/>
        <end position="170"/>
    </location>
</feature>